<dbReference type="GO" id="GO:0004144">
    <property type="term" value="F:diacylglycerol O-acyltransferase activity"/>
    <property type="evidence" value="ECO:0007669"/>
    <property type="project" value="UniProtKB-ARBA"/>
</dbReference>
<dbReference type="AlphaFoldDB" id="A0ABD1GX95"/>
<gene>
    <name evidence="5" type="ORF">AAHA92_23890</name>
</gene>
<dbReference type="CDD" id="cd07987">
    <property type="entry name" value="LPLAT_MGAT-like"/>
    <property type="match status" value="1"/>
</dbReference>
<evidence type="ECO:0000256" key="1">
    <source>
        <dbReference type="ARBA" id="ARBA00005420"/>
    </source>
</evidence>
<evidence type="ECO:0000256" key="3">
    <source>
        <dbReference type="ARBA" id="ARBA00023315"/>
    </source>
</evidence>
<dbReference type="GO" id="GO:0019432">
    <property type="term" value="P:triglyceride biosynthetic process"/>
    <property type="evidence" value="ECO:0007669"/>
    <property type="project" value="UniProtKB-ARBA"/>
</dbReference>
<evidence type="ECO:0000313" key="6">
    <source>
        <dbReference type="Proteomes" id="UP001567538"/>
    </source>
</evidence>
<dbReference type="PANTHER" id="PTHR22753">
    <property type="entry name" value="TRANSMEMBRANE PROTEIN 68"/>
    <property type="match status" value="1"/>
</dbReference>
<organism evidence="5 6">
    <name type="scientific">Salvia divinorum</name>
    <name type="common">Maria pastora</name>
    <name type="synonym">Diviner's sage</name>
    <dbReference type="NCBI Taxonomy" id="28513"/>
    <lineage>
        <taxon>Eukaryota</taxon>
        <taxon>Viridiplantae</taxon>
        <taxon>Streptophyta</taxon>
        <taxon>Embryophyta</taxon>
        <taxon>Tracheophyta</taxon>
        <taxon>Spermatophyta</taxon>
        <taxon>Magnoliopsida</taxon>
        <taxon>eudicotyledons</taxon>
        <taxon>Gunneridae</taxon>
        <taxon>Pentapetalae</taxon>
        <taxon>asterids</taxon>
        <taxon>lamiids</taxon>
        <taxon>Lamiales</taxon>
        <taxon>Lamiaceae</taxon>
        <taxon>Nepetoideae</taxon>
        <taxon>Mentheae</taxon>
        <taxon>Salviinae</taxon>
        <taxon>Salvia</taxon>
        <taxon>Salvia subgen. Calosphace</taxon>
    </lineage>
</organism>
<dbReference type="SUPFAM" id="SSF53474">
    <property type="entry name" value="alpha/beta-Hydrolases"/>
    <property type="match status" value="1"/>
</dbReference>
<comment type="caution">
    <text evidence="5">The sequence shown here is derived from an EMBL/GenBank/DDBJ whole genome shotgun (WGS) entry which is preliminary data.</text>
</comment>
<dbReference type="Pfam" id="PF12146">
    <property type="entry name" value="Hydrolase_4"/>
    <property type="match status" value="1"/>
</dbReference>
<name>A0ABD1GX95_SALDI</name>
<keyword evidence="3" id="KW-0012">Acyltransferase</keyword>
<feature type="domain" description="Serine aminopeptidase S33" evidence="4">
    <location>
        <begin position="165"/>
        <end position="361"/>
    </location>
</feature>
<keyword evidence="6" id="KW-1185">Reference proteome</keyword>
<dbReference type="Proteomes" id="UP001567538">
    <property type="component" value="Unassembled WGS sequence"/>
</dbReference>
<evidence type="ECO:0000256" key="2">
    <source>
        <dbReference type="ARBA" id="ARBA00022679"/>
    </source>
</evidence>
<keyword evidence="2" id="KW-0808">Transferase</keyword>
<comment type="similarity">
    <text evidence="1">Belongs to the diacylglycerol acyltransferase family.</text>
</comment>
<dbReference type="InterPro" id="IPR022742">
    <property type="entry name" value="Hydrolase_4"/>
</dbReference>
<evidence type="ECO:0000313" key="5">
    <source>
        <dbReference type="EMBL" id="KAL1547406.1"/>
    </source>
</evidence>
<dbReference type="InterPro" id="IPR029058">
    <property type="entry name" value="AB_hydrolase_fold"/>
</dbReference>
<protein>
    <recommendedName>
        <fullName evidence="4">Serine aminopeptidase S33 domain-containing protein</fullName>
    </recommendedName>
</protein>
<dbReference type="EMBL" id="JBEAFC010000008">
    <property type="protein sequence ID" value="KAL1547406.1"/>
    <property type="molecule type" value="Genomic_DNA"/>
</dbReference>
<dbReference type="Pfam" id="PF03982">
    <property type="entry name" value="DAGAT"/>
    <property type="match status" value="1"/>
</dbReference>
<reference evidence="5 6" key="1">
    <citation type="submission" date="2024-06" db="EMBL/GenBank/DDBJ databases">
        <title>A chromosome level genome sequence of Diviner's sage (Salvia divinorum).</title>
        <authorList>
            <person name="Ford S.A."/>
            <person name="Ro D.-K."/>
            <person name="Ness R.W."/>
            <person name="Phillips M.A."/>
        </authorList>
    </citation>
    <scope>NUCLEOTIDE SEQUENCE [LARGE SCALE GENOMIC DNA]</scope>
    <source>
        <strain evidence="5">SAF-2024a</strain>
        <tissue evidence="5">Leaf</tissue>
    </source>
</reference>
<accession>A0ABD1GX95</accession>
<dbReference type="InterPro" id="IPR007130">
    <property type="entry name" value="DAGAT"/>
</dbReference>
<proteinExistence type="inferred from homology"/>
<dbReference type="PANTHER" id="PTHR22753:SF24">
    <property type="entry name" value="ESTERASE_LIPASE_THIOESTERASE FAMILY PROTEIN"/>
    <property type="match status" value="1"/>
</dbReference>
<sequence>MAATAAIAAGNRPSILRQRYASSATAKIRPISKSELSFYASAVRKEKQPRELAPSIAVGNAVGRNSAIKTPPYGGGREAEVEEGSSSLRNYFDQCRELTSRSDGGPPRWFSPLECRRRLNDSPLLLYLPGVDGVGLGLMTEHERLGKIFDIWCMHIPLTDRTPLTDLVKFVESTVQTEHSRAPNRPIYLVGESLGACIALAVAARNPEIDLALILANPGSSDIATDHCEENLATEPFLCSSLPYFLTLLLGSPAKMVTTAMSKCLPLDQMIEVLSQESTTISSYLSLFTVEILRWKLNLLKSAAAFANSRLHAVKAQTLILASGQDKLFPSREEADRLRQVLQKCQVRLFADSGHALFLEMQEHGFSLVSILTGASFYRRGEHHNYVSDYLPPTRSEFQKIYELHRWTETAVNPVVLSTMENGDIVRSLAGIPSEGPVLYVGNHMMFGLEVVPLLARFWIERDIALRGMTHPTVFTKLREGRIPPPFSDFDNMRIMGAVPVSATNFYRLLSSNSHVLLYPGGMRESLNRKGEEYKLFWPEQPEFVRVAAKFGAKIVPFGVVGEDDIGHLLLDYNDLMRIPYIKNAIEELTLEVVKLRRDAVGEVSNEDVHLPVIAPKIPGRFYFLFGKPIETEGKKQEVKGREKAQELYLEVKREVEECLAYLKMKRESDPYRHIAARLSYQAIHGFYSETCS</sequence>
<evidence type="ECO:0000259" key="4">
    <source>
        <dbReference type="Pfam" id="PF12146"/>
    </source>
</evidence>
<dbReference type="Gene3D" id="3.40.50.1820">
    <property type="entry name" value="alpha/beta hydrolase"/>
    <property type="match status" value="1"/>
</dbReference>